<proteinExistence type="inferred from homology"/>
<dbReference type="AlphaFoldDB" id="A0A6S8VJT5"/>
<dbReference type="EMBL" id="HBNS01052632">
    <property type="protein sequence ID" value="CAE4653525.1"/>
    <property type="molecule type" value="Transcribed_RNA"/>
</dbReference>
<keyword evidence="2" id="KW-1133">Transmembrane helix</keyword>
<feature type="transmembrane region" description="Helical" evidence="2">
    <location>
        <begin position="12"/>
        <end position="32"/>
    </location>
</feature>
<dbReference type="PANTHER" id="PTHR45964:SF5">
    <property type="entry name" value="WSCD FAMILY MEMBER CG9164"/>
    <property type="match status" value="1"/>
</dbReference>
<comment type="similarity">
    <text evidence="1">Belongs to the WSCD family.</text>
</comment>
<dbReference type="InterPro" id="IPR051589">
    <property type="entry name" value="Sialate-O-sulfotransferase"/>
</dbReference>
<organism evidence="3">
    <name type="scientific">Ditylum brightwellii</name>
    <dbReference type="NCBI Taxonomy" id="49249"/>
    <lineage>
        <taxon>Eukaryota</taxon>
        <taxon>Sar</taxon>
        <taxon>Stramenopiles</taxon>
        <taxon>Ochrophyta</taxon>
        <taxon>Bacillariophyta</taxon>
        <taxon>Mediophyceae</taxon>
        <taxon>Lithodesmiophycidae</taxon>
        <taxon>Lithodesmiales</taxon>
        <taxon>Lithodesmiaceae</taxon>
        <taxon>Ditylum</taxon>
    </lineage>
</organism>
<sequence>MVRNGAARRLSAALLVACATYITVDTYFFSLIKNQEHSSRSLEADTEAGTEAGTECEIKSLHQPEQFIVPVFAASYPGSGSGMTHYLYEALTGFPAATGYTGRGDEGIYVALKTHFPTRKHNVLGSKLMDRAILHLRNPLHAIPSYASQVYEAENHLPSHTKHAPVEYWIKWRDENFVEEIKNWAKHLQYWANNYDHEDGKRIVISYEHLINEETGPEETSIIAQFLGEGEGVSIASPENMPCIWDRVVNYQKYAGEKEPAEDKTSEKLVDIEGGRKLVRTNDLKVVDIGGGRTLVRVDDLSNLSIGSSRGAKVDYNFSQHQLRTMSDILGMLKDKYQADGNEDRLVTILNEYLEEVEEKLKDRLVSNVSEYLGEEMKETMRD</sequence>
<accession>A0A6S8VJT5</accession>
<evidence type="ECO:0000313" key="3">
    <source>
        <dbReference type="EMBL" id="CAE4653525.1"/>
    </source>
</evidence>
<keyword evidence="2" id="KW-0812">Transmembrane</keyword>
<gene>
    <name evidence="3" type="ORF">DBRI00130_LOCUS38547</name>
</gene>
<evidence type="ECO:0000256" key="2">
    <source>
        <dbReference type="SAM" id="Phobius"/>
    </source>
</evidence>
<name>A0A6S8VJT5_9STRA</name>
<dbReference type="Gene3D" id="3.40.50.300">
    <property type="entry name" value="P-loop containing nucleotide triphosphate hydrolases"/>
    <property type="match status" value="1"/>
</dbReference>
<keyword evidence="2" id="KW-0472">Membrane</keyword>
<dbReference type="InterPro" id="IPR027417">
    <property type="entry name" value="P-loop_NTPase"/>
</dbReference>
<protein>
    <recommendedName>
        <fullName evidence="4">Sulfotransferase domain-containing protein</fullName>
    </recommendedName>
</protein>
<dbReference type="PANTHER" id="PTHR45964">
    <property type="entry name" value="WSCD FAMILY MEMBER CG9164"/>
    <property type="match status" value="1"/>
</dbReference>
<reference evidence="3" key="1">
    <citation type="submission" date="2021-01" db="EMBL/GenBank/DDBJ databases">
        <authorList>
            <person name="Corre E."/>
            <person name="Pelletier E."/>
            <person name="Niang G."/>
            <person name="Scheremetjew M."/>
            <person name="Finn R."/>
            <person name="Kale V."/>
            <person name="Holt S."/>
            <person name="Cochrane G."/>
            <person name="Meng A."/>
            <person name="Brown T."/>
            <person name="Cohen L."/>
        </authorList>
    </citation>
    <scope>NUCLEOTIDE SEQUENCE</scope>
    <source>
        <strain evidence="3">GSO104</strain>
    </source>
</reference>
<evidence type="ECO:0000256" key="1">
    <source>
        <dbReference type="ARBA" id="ARBA00010236"/>
    </source>
</evidence>
<dbReference type="SUPFAM" id="SSF52540">
    <property type="entry name" value="P-loop containing nucleoside triphosphate hydrolases"/>
    <property type="match status" value="1"/>
</dbReference>
<evidence type="ECO:0008006" key="4">
    <source>
        <dbReference type="Google" id="ProtNLM"/>
    </source>
</evidence>